<proteinExistence type="predicted"/>
<dbReference type="AlphaFoldDB" id="I0GQN7"/>
<dbReference type="PATRIC" id="fig|927704.6.peg.1407"/>
<reference evidence="1 2" key="1">
    <citation type="submission" date="2011-10" db="EMBL/GenBank/DDBJ databases">
        <title>Whole genome sequence of Selenomonas ruminantium subsp. lactilytica TAM6421.</title>
        <authorList>
            <person name="Oguchi A."/>
            <person name="Ankai A."/>
            <person name="Kaneko J."/>
            <person name="Yamada-Narita S."/>
            <person name="Fukui S."/>
            <person name="Takahashi M."/>
            <person name="Onodera T."/>
            <person name="Kojima S."/>
            <person name="Fushimi T."/>
            <person name="Abe N."/>
            <person name="Kamio Y."/>
            <person name="Yamazaki S."/>
            <person name="Fujita N."/>
        </authorList>
    </citation>
    <scope>NUCLEOTIDE SEQUENCE [LARGE SCALE GENOMIC DNA]</scope>
    <source>
        <strain evidence="2">NBRC 103574 / TAM6421</strain>
    </source>
</reference>
<evidence type="ECO:0000313" key="2">
    <source>
        <dbReference type="Proteomes" id="UP000007887"/>
    </source>
</evidence>
<name>I0GQN7_SELRL</name>
<accession>I0GQN7</accession>
<dbReference type="OrthoDB" id="1669299at2"/>
<dbReference type="HOGENOM" id="CLU_1766746_0_0_9"/>
<dbReference type="KEGG" id="sri:SELR_13660"/>
<evidence type="ECO:0000313" key="1">
    <source>
        <dbReference type="EMBL" id="BAL83074.1"/>
    </source>
</evidence>
<dbReference type="EMBL" id="AP012292">
    <property type="protein sequence ID" value="BAL83074.1"/>
    <property type="molecule type" value="Genomic_DNA"/>
</dbReference>
<gene>
    <name evidence="1" type="ordered locus">SELR_13660</name>
</gene>
<dbReference type="RefSeq" id="WP_014424511.1">
    <property type="nucleotide sequence ID" value="NC_017068.1"/>
</dbReference>
<dbReference type="Proteomes" id="UP000007887">
    <property type="component" value="Chromosome"/>
</dbReference>
<sequence length="147" mass="17468">MTDKERELGVYEPVLKPILYDEEHSAFNLWDNFYLFDSILVIEGRDKMTYTLSSCLPTKAYGKLNVKFMYTGDAYMQVKTPWRIFVYEFNKDIFLKHIIIYMKKHTRHWKGKYAFGGLEEVVNFYNAVLTAHDTVEKPELQKIFDGK</sequence>
<protein>
    <submittedName>
        <fullName evidence="1">Uncharacterized protein</fullName>
    </submittedName>
</protein>
<organism evidence="1 2">
    <name type="scientific">Selenomonas ruminantium subsp. lactilytica (strain NBRC 103574 / TAM6421)</name>
    <dbReference type="NCBI Taxonomy" id="927704"/>
    <lineage>
        <taxon>Bacteria</taxon>
        <taxon>Bacillati</taxon>
        <taxon>Bacillota</taxon>
        <taxon>Negativicutes</taxon>
        <taxon>Selenomonadales</taxon>
        <taxon>Selenomonadaceae</taxon>
        <taxon>Selenomonas</taxon>
    </lineage>
</organism>